<dbReference type="EMBL" id="CP148753">
    <property type="protein sequence ID" value="WXR71456.1"/>
    <property type="molecule type" value="Genomic_DNA"/>
</dbReference>
<keyword evidence="2" id="KW-1003">Cell membrane</keyword>
<evidence type="ECO:0000313" key="7">
    <source>
        <dbReference type="EMBL" id="SSW72825.1"/>
    </source>
</evidence>
<protein>
    <submittedName>
        <fullName evidence="8">Branched-chain amino acid ABC transporter permease</fullName>
    </submittedName>
</protein>
<evidence type="ECO:0000256" key="2">
    <source>
        <dbReference type="ARBA" id="ARBA00022475"/>
    </source>
</evidence>
<keyword evidence="5 6" id="KW-0472">Membrane</keyword>
<feature type="transmembrane region" description="Helical" evidence="6">
    <location>
        <begin position="111"/>
        <end position="137"/>
    </location>
</feature>
<evidence type="ECO:0000313" key="9">
    <source>
        <dbReference type="Proteomes" id="UP000289465"/>
    </source>
</evidence>
<sequence>MGRDLFAIALFGAALAAAAALMQSGVALTFVMMSLYAALLSQAWNILGGYGGQLSFGHALFFGVGAYAQALGQMNLGLNPWLVLPLAIALGALVGLAVGGLTFRYGLKGSYFALVTLAFAEVFRILALSASFTGGGVGLMVPLQEGAANMQFGSRRGYIYLLLAFVLLALAVTAWLRHSRFGAYLQAVRDNEDAARAIGVDPLRVKLGGIALSAAFMSAAGAFYVQVFQYIDPGIAFGPAVSVEALVGAIVGGLGTLWGPVLGAVVLHGLGDVTRNLFGELPGISMVIYGTVLIVIVMFMPRGIAGCGQSLRRLAGFKERARA</sequence>
<feature type="transmembrane region" description="Helical" evidence="6">
    <location>
        <begin position="277"/>
        <end position="300"/>
    </location>
</feature>
<dbReference type="RefSeq" id="WP_129245471.1">
    <property type="nucleotide sequence ID" value="NZ_CP148753.1"/>
</dbReference>
<gene>
    <name evidence="7" type="ORF">AVE30378_05358</name>
    <name evidence="8" type="ORF">WHX56_17540</name>
</gene>
<name>A0A446CYE5_9BURK</name>
<feature type="transmembrane region" description="Helical" evidence="6">
    <location>
        <begin position="78"/>
        <end position="99"/>
    </location>
</feature>
<organism evidence="7 9">
    <name type="scientific">Achromobacter veterisilvae</name>
    <dbReference type="NCBI Taxonomy" id="2069367"/>
    <lineage>
        <taxon>Bacteria</taxon>
        <taxon>Pseudomonadati</taxon>
        <taxon>Pseudomonadota</taxon>
        <taxon>Betaproteobacteria</taxon>
        <taxon>Burkholderiales</taxon>
        <taxon>Alcaligenaceae</taxon>
        <taxon>Achromobacter</taxon>
    </lineage>
</organism>
<dbReference type="PANTHER" id="PTHR30482:SF10">
    <property type="entry name" value="HIGH-AFFINITY BRANCHED-CHAIN AMINO ACID TRANSPORT PROTEIN BRAE"/>
    <property type="match status" value="1"/>
</dbReference>
<proteinExistence type="predicted"/>
<evidence type="ECO:0000256" key="6">
    <source>
        <dbReference type="SAM" id="Phobius"/>
    </source>
</evidence>
<evidence type="ECO:0000256" key="3">
    <source>
        <dbReference type="ARBA" id="ARBA00022692"/>
    </source>
</evidence>
<dbReference type="CDD" id="cd06581">
    <property type="entry name" value="TM_PBP1_LivM_like"/>
    <property type="match status" value="1"/>
</dbReference>
<evidence type="ECO:0000256" key="5">
    <source>
        <dbReference type="ARBA" id="ARBA00023136"/>
    </source>
</evidence>
<feature type="transmembrane region" description="Helical" evidence="6">
    <location>
        <begin position="205"/>
        <end position="225"/>
    </location>
</feature>
<keyword evidence="4 6" id="KW-1133">Transmembrane helix</keyword>
<dbReference type="GO" id="GO:0015658">
    <property type="term" value="F:branched-chain amino acid transmembrane transporter activity"/>
    <property type="evidence" value="ECO:0007669"/>
    <property type="project" value="InterPro"/>
</dbReference>
<reference evidence="7 9" key="1">
    <citation type="submission" date="2018-07" db="EMBL/GenBank/DDBJ databases">
        <authorList>
            <person name="Peeters C."/>
        </authorList>
    </citation>
    <scope>NUCLEOTIDE SEQUENCE [LARGE SCALE GENOMIC DNA]</scope>
    <source>
        <strain evidence="7 9">LMG 30378</strain>
    </source>
</reference>
<dbReference type="PANTHER" id="PTHR30482">
    <property type="entry name" value="HIGH-AFFINITY BRANCHED-CHAIN AMINO ACID TRANSPORT SYSTEM PERMEASE"/>
    <property type="match status" value="1"/>
</dbReference>
<comment type="subcellular location">
    <subcellularLocation>
        <location evidence="1">Cell membrane</location>
        <topology evidence="1">Multi-pass membrane protein</topology>
    </subcellularLocation>
</comment>
<evidence type="ECO:0000256" key="1">
    <source>
        <dbReference type="ARBA" id="ARBA00004651"/>
    </source>
</evidence>
<feature type="transmembrane region" description="Helical" evidence="6">
    <location>
        <begin position="54"/>
        <end position="72"/>
    </location>
</feature>
<reference evidence="8 10" key="2">
    <citation type="submission" date="2024-03" db="EMBL/GenBank/DDBJ databases">
        <title>Reference genomes for the five species model microbial community.</title>
        <authorList>
            <person name="Padfield D."/>
        </authorList>
    </citation>
    <scope>NUCLEOTIDE SEQUENCE [LARGE SCALE GENOMIC DNA]</scope>
    <source>
        <strain evidence="8 10">AB1</strain>
    </source>
</reference>
<evidence type="ECO:0000313" key="10">
    <source>
        <dbReference type="Proteomes" id="UP001456224"/>
    </source>
</evidence>
<dbReference type="OrthoDB" id="9814461at2"/>
<evidence type="ECO:0000313" key="8">
    <source>
        <dbReference type="EMBL" id="WXR71456.1"/>
    </source>
</evidence>
<keyword evidence="3 6" id="KW-0812">Transmembrane</keyword>
<feature type="transmembrane region" description="Helical" evidence="6">
    <location>
        <begin position="245"/>
        <end position="270"/>
    </location>
</feature>
<dbReference type="Proteomes" id="UP000289465">
    <property type="component" value="Unassembled WGS sequence"/>
</dbReference>
<dbReference type="Proteomes" id="UP001456224">
    <property type="component" value="Chromosome"/>
</dbReference>
<dbReference type="Pfam" id="PF02653">
    <property type="entry name" value="BPD_transp_2"/>
    <property type="match status" value="1"/>
</dbReference>
<dbReference type="EMBL" id="UFQC01000042">
    <property type="protein sequence ID" value="SSW72825.1"/>
    <property type="molecule type" value="Genomic_DNA"/>
</dbReference>
<keyword evidence="10" id="KW-1185">Reference proteome</keyword>
<dbReference type="GO" id="GO:0005886">
    <property type="term" value="C:plasma membrane"/>
    <property type="evidence" value="ECO:0007669"/>
    <property type="project" value="UniProtKB-SubCell"/>
</dbReference>
<dbReference type="InterPro" id="IPR043428">
    <property type="entry name" value="LivM-like"/>
</dbReference>
<dbReference type="AlphaFoldDB" id="A0A446CYE5"/>
<feature type="transmembrane region" description="Helical" evidence="6">
    <location>
        <begin position="157"/>
        <end position="176"/>
    </location>
</feature>
<evidence type="ECO:0000256" key="4">
    <source>
        <dbReference type="ARBA" id="ARBA00022989"/>
    </source>
</evidence>
<dbReference type="InterPro" id="IPR001851">
    <property type="entry name" value="ABC_transp_permease"/>
</dbReference>
<accession>A0A446CYE5</accession>